<feature type="transmembrane region" description="Helical" evidence="1">
    <location>
        <begin position="12"/>
        <end position="32"/>
    </location>
</feature>
<dbReference type="Pfam" id="PF07331">
    <property type="entry name" value="TctB"/>
    <property type="match status" value="1"/>
</dbReference>
<organism evidence="3 4">
    <name type="scientific">Neomoorella stamsii</name>
    <dbReference type="NCBI Taxonomy" id="1266720"/>
    <lineage>
        <taxon>Bacteria</taxon>
        <taxon>Bacillati</taxon>
        <taxon>Bacillota</taxon>
        <taxon>Clostridia</taxon>
        <taxon>Neomoorellales</taxon>
        <taxon>Neomoorellaceae</taxon>
        <taxon>Neomoorella</taxon>
    </lineage>
</organism>
<dbReference type="InterPro" id="IPR009936">
    <property type="entry name" value="DUF1468"/>
</dbReference>
<proteinExistence type="predicted"/>
<dbReference type="RefSeq" id="WP_054936232.1">
    <property type="nucleotide sequence ID" value="NZ_PVXL01000021.1"/>
</dbReference>
<evidence type="ECO:0000313" key="3">
    <source>
        <dbReference type="EMBL" id="PRR76422.1"/>
    </source>
</evidence>
<evidence type="ECO:0000259" key="2">
    <source>
        <dbReference type="Pfam" id="PF07331"/>
    </source>
</evidence>
<reference evidence="3 4" key="1">
    <citation type="submission" date="2018-03" db="EMBL/GenBank/DDBJ databases">
        <title>Genome sequence of Moorella stamsii DSM 26217.</title>
        <authorList>
            <person name="Poehlein A."/>
            <person name="Daniel R."/>
        </authorList>
    </citation>
    <scope>NUCLEOTIDE SEQUENCE [LARGE SCALE GENOMIC DNA]</scope>
    <source>
        <strain evidence="4">DSM 26217</strain>
    </source>
</reference>
<feature type="domain" description="DUF1468" evidence="2">
    <location>
        <begin position="12"/>
        <end position="151"/>
    </location>
</feature>
<evidence type="ECO:0000313" key="4">
    <source>
        <dbReference type="Proteomes" id="UP000239430"/>
    </source>
</evidence>
<evidence type="ECO:0000256" key="1">
    <source>
        <dbReference type="SAM" id="Phobius"/>
    </source>
</evidence>
<accession>A0A9X7P7A6</accession>
<keyword evidence="4" id="KW-1185">Reference proteome</keyword>
<comment type="caution">
    <text evidence="3">The sequence shown here is derived from an EMBL/GenBank/DDBJ whole genome shotgun (WGS) entry which is preliminary data.</text>
</comment>
<dbReference type="EMBL" id="PVXL01000021">
    <property type="protein sequence ID" value="PRR76422.1"/>
    <property type="molecule type" value="Genomic_DNA"/>
</dbReference>
<keyword evidence="1" id="KW-1133">Transmembrane helix</keyword>
<keyword evidence="1" id="KW-0472">Membrane</keyword>
<feature type="transmembrane region" description="Helical" evidence="1">
    <location>
        <begin position="85"/>
        <end position="118"/>
    </location>
</feature>
<dbReference type="AlphaFoldDB" id="A0A9X7P7A6"/>
<name>A0A9X7P7A6_9FIRM</name>
<dbReference type="Proteomes" id="UP000239430">
    <property type="component" value="Unassembled WGS sequence"/>
</dbReference>
<gene>
    <name evidence="3" type="ORF">MOST_05900</name>
</gene>
<sequence length="157" mass="18072">MGFKVFRDRDFISGLALLIFATWVYIETMKIPATEKMILMRATFFPYLISLGFFLVGLILVMLPYYRKTIDLFELGSTTTDIKILLVFIIIIFIYLYVLELLGYFTSTICFLFGLMLLLGVKNKLYAFLLSVGITLIIYLAFGWFLKVPLPEGILSL</sequence>
<keyword evidence="1" id="KW-0812">Transmembrane</keyword>
<feature type="transmembrane region" description="Helical" evidence="1">
    <location>
        <begin position="44"/>
        <end position="65"/>
    </location>
</feature>
<protein>
    <submittedName>
        <fullName evidence="3">Tripartite tricarboxylate transporter TctB family protein</fullName>
    </submittedName>
</protein>
<feature type="transmembrane region" description="Helical" evidence="1">
    <location>
        <begin position="125"/>
        <end position="146"/>
    </location>
</feature>